<feature type="compositionally biased region" description="Polar residues" evidence="7">
    <location>
        <begin position="562"/>
        <end position="574"/>
    </location>
</feature>
<dbReference type="Pfam" id="PF13091">
    <property type="entry name" value="PLDc_2"/>
    <property type="match status" value="1"/>
</dbReference>
<feature type="region of interest" description="Disordered" evidence="7">
    <location>
        <begin position="553"/>
        <end position="640"/>
    </location>
</feature>
<gene>
    <name evidence="9" type="ORF">SAMN05444164_1818</name>
</gene>
<dbReference type="PANTHER" id="PTHR43856:SF1">
    <property type="entry name" value="MITOCHONDRIAL CARDIOLIPIN HYDROLASE"/>
    <property type="match status" value="1"/>
</dbReference>
<dbReference type="InterPro" id="IPR051406">
    <property type="entry name" value="PLD_domain"/>
</dbReference>
<dbReference type="RefSeq" id="WP_092115199.1">
    <property type="nucleotide sequence ID" value="NZ_FNTH01000001.1"/>
</dbReference>
<dbReference type="EMBL" id="FNTH01000001">
    <property type="protein sequence ID" value="SEC42979.1"/>
    <property type="molecule type" value="Genomic_DNA"/>
</dbReference>
<name>A0A1H4SFR3_9BRAD</name>
<evidence type="ECO:0000259" key="8">
    <source>
        <dbReference type="Pfam" id="PF13091"/>
    </source>
</evidence>
<dbReference type="AlphaFoldDB" id="A0A1H4SFR3"/>
<dbReference type="GO" id="GO:0016891">
    <property type="term" value="F:RNA endonuclease activity producing 5'-phosphomonoesters, hydrolytic mechanism"/>
    <property type="evidence" value="ECO:0007669"/>
    <property type="project" value="TreeGrafter"/>
</dbReference>
<feature type="domain" description="Phospholipase D-like" evidence="8">
    <location>
        <begin position="351"/>
        <end position="506"/>
    </location>
</feature>
<dbReference type="PANTHER" id="PTHR43856">
    <property type="entry name" value="CARDIOLIPIN HYDROLASE"/>
    <property type="match status" value="1"/>
</dbReference>
<dbReference type="GO" id="GO:0016042">
    <property type="term" value="P:lipid catabolic process"/>
    <property type="evidence" value="ECO:0007669"/>
    <property type="project" value="UniProtKB-KW"/>
</dbReference>
<evidence type="ECO:0000256" key="6">
    <source>
        <dbReference type="ARBA" id="ARBA00023098"/>
    </source>
</evidence>
<reference evidence="9 10" key="1">
    <citation type="submission" date="2016-10" db="EMBL/GenBank/DDBJ databases">
        <authorList>
            <person name="de Groot N.N."/>
        </authorList>
    </citation>
    <scope>NUCLEOTIDE SEQUENCE [LARGE SCALE GENOMIC DNA]</scope>
    <source>
        <strain evidence="9 10">MT12</strain>
    </source>
</reference>
<protein>
    <recommendedName>
        <fullName evidence="3">phospholipase D</fullName>
        <ecNumber evidence="3">3.1.4.4</ecNumber>
    </recommendedName>
</protein>
<dbReference type="InterPro" id="IPR025202">
    <property type="entry name" value="PLD-like_dom"/>
</dbReference>
<organism evidence="9 10">
    <name type="scientific">Bradyrhizobium erythrophlei</name>
    <dbReference type="NCBI Taxonomy" id="1437360"/>
    <lineage>
        <taxon>Bacteria</taxon>
        <taxon>Pseudomonadati</taxon>
        <taxon>Pseudomonadota</taxon>
        <taxon>Alphaproteobacteria</taxon>
        <taxon>Hyphomicrobiales</taxon>
        <taxon>Nitrobacteraceae</taxon>
        <taxon>Bradyrhizobium</taxon>
    </lineage>
</organism>
<comment type="catalytic activity">
    <reaction evidence="1">
        <text>a 1,2-diacyl-sn-glycero-3-phosphocholine + H2O = a 1,2-diacyl-sn-glycero-3-phosphate + choline + H(+)</text>
        <dbReference type="Rhea" id="RHEA:14445"/>
        <dbReference type="ChEBI" id="CHEBI:15354"/>
        <dbReference type="ChEBI" id="CHEBI:15377"/>
        <dbReference type="ChEBI" id="CHEBI:15378"/>
        <dbReference type="ChEBI" id="CHEBI:57643"/>
        <dbReference type="ChEBI" id="CHEBI:58608"/>
        <dbReference type="EC" id="3.1.4.4"/>
    </reaction>
</comment>
<dbReference type="GO" id="GO:0004630">
    <property type="term" value="F:phospholipase D activity"/>
    <property type="evidence" value="ECO:0007669"/>
    <property type="project" value="UniProtKB-EC"/>
</dbReference>
<proteinExistence type="inferred from homology"/>
<evidence type="ECO:0000313" key="10">
    <source>
        <dbReference type="Proteomes" id="UP000198992"/>
    </source>
</evidence>
<evidence type="ECO:0000256" key="7">
    <source>
        <dbReference type="SAM" id="MobiDB-lite"/>
    </source>
</evidence>
<evidence type="ECO:0000256" key="4">
    <source>
        <dbReference type="ARBA" id="ARBA00022801"/>
    </source>
</evidence>
<evidence type="ECO:0000256" key="3">
    <source>
        <dbReference type="ARBA" id="ARBA00012027"/>
    </source>
</evidence>
<keyword evidence="4" id="KW-0378">Hydrolase</keyword>
<keyword evidence="5" id="KW-0442">Lipid degradation</keyword>
<feature type="compositionally biased region" description="Basic residues" evidence="7">
    <location>
        <begin position="581"/>
        <end position="640"/>
    </location>
</feature>
<dbReference type="EC" id="3.1.4.4" evidence="3"/>
<evidence type="ECO:0000256" key="2">
    <source>
        <dbReference type="ARBA" id="ARBA00008664"/>
    </source>
</evidence>
<evidence type="ECO:0000256" key="5">
    <source>
        <dbReference type="ARBA" id="ARBA00022963"/>
    </source>
</evidence>
<dbReference type="CDD" id="cd09173">
    <property type="entry name" value="PLDc_Nuc_like_unchar1_2"/>
    <property type="match status" value="1"/>
</dbReference>
<accession>A0A1H4SFR3</accession>
<keyword evidence="6" id="KW-0443">Lipid metabolism</keyword>
<evidence type="ECO:0000313" key="9">
    <source>
        <dbReference type="EMBL" id="SEC42979.1"/>
    </source>
</evidence>
<comment type="similarity">
    <text evidence="2">Belongs to the phospholipase D family.</text>
</comment>
<dbReference type="Proteomes" id="UP000198992">
    <property type="component" value="Unassembled WGS sequence"/>
</dbReference>
<dbReference type="Gene3D" id="3.30.870.10">
    <property type="entry name" value="Endonuclease Chain A"/>
    <property type="match status" value="2"/>
</dbReference>
<evidence type="ECO:0000256" key="1">
    <source>
        <dbReference type="ARBA" id="ARBA00000798"/>
    </source>
</evidence>
<dbReference type="SUPFAM" id="SSF56024">
    <property type="entry name" value="Phospholipase D/nuclease"/>
    <property type="match status" value="2"/>
</dbReference>
<sequence length="640" mass="68267">MTINVKAYANADDILIAWQPDTWSNDWVGFQLERRNNITQQTTVLSNRIPPKPGEKPVADAGISSTQSPFRRCIWTDHSVVDTDNVSYRVTAMKSGANGTFTPDAASVSAWTTPAVASGDAGGGLSAYFNRGTLMSQIVSRFVQGDTSDDALRNFVKSLSDPANQARRYLSGDALHEILAFLHDADLRGSQVHAAIYEMNDEELVGALKPFGSRGNVLLGNGSATKPNIAGELSGAGLTVKHRDLSNAGRSSPSVHNKFVVESDAHGNAIRVLTGSTNWTTTGLCTQLNNVLIIENAVIAKRYLDQWGKLVAAGNAMPPALKTSNSSPTSDSNISVYFAATNGEAEFKPVLDLIKNAKDGALFLMFMPGQSPLLDALLVRAQQNDIYVRGVVSTMMASKNGDIVSVGGEVVKSGAPQQSFHDDVQLPHGVSATNEPSWADVEFSVQQIRNAGMIAIVHSKTIVIDPFSDNCAVITGSHNFSVAASEKNDENLVIIRGNKQLAQAYALHINGVYDHYSWRGYLGSGGNPDQIYSLDGWKPGGGKEQELDFWMEEPVPPRPTRSGGSAAQQPSVASGASAKTAVKKTPKKAPQKAPKKSAKKAAKTSAKKSAKKAKASKPAKAKKAKARATKAKAKKAKAKK</sequence>
<dbReference type="CDD" id="cd09172">
    <property type="entry name" value="PLDc_Nuc_like_unchar1_1"/>
    <property type="match status" value="1"/>
</dbReference>